<dbReference type="Proteomes" id="UP000287166">
    <property type="component" value="Unassembled WGS sequence"/>
</dbReference>
<organism evidence="2 3">
    <name type="scientific">Sparassis crispa</name>
    <dbReference type="NCBI Taxonomy" id="139825"/>
    <lineage>
        <taxon>Eukaryota</taxon>
        <taxon>Fungi</taxon>
        <taxon>Dikarya</taxon>
        <taxon>Basidiomycota</taxon>
        <taxon>Agaricomycotina</taxon>
        <taxon>Agaricomycetes</taxon>
        <taxon>Polyporales</taxon>
        <taxon>Sparassidaceae</taxon>
        <taxon>Sparassis</taxon>
    </lineage>
</organism>
<keyword evidence="3" id="KW-1185">Reference proteome</keyword>
<dbReference type="InterPro" id="IPR010730">
    <property type="entry name" value="HET"/>
</dbReference>
<dbReference type="RefSeq" id="XP_027616832.1">
    <property type="nucleotide sequence ID" value="XM_027761031.1"/>
</dbReference>
<dbReference type="EMBL" id="BFAD01000008">
    <property type="protein sequence ID" value="GBE85919.1"/>
    <property type="molecule type" value="Genomic_DNA"/>
</dbReference>
<proteinExistence type="predicted"/>
<name>A0A401GUQ4_9APHY</name>
<protein>
    <recommendedName>
        <fullName evidence="1">Heterokaryon incompatibility domain-containing protein</fullName>
    </recommendedName>
</protein>
<dbReference type="InParanoid" id="A0A401GUQ4"/>
<feature type="domain" description="Heterokaryon incompatibility" evidence="1">
    <location>
        <begin position="41"/>
        <end position="160"/>
    </location>
</feature>
<evidence type="ECO:0000259" key="1">
    <source>
        <dbReference type="Pfam" id="PF06985"/>
    </source>
</evidence>
<dbReference type="GeneID" id="38782836"/>
<dbReference type="PANTHER" id="PTHR24148:SF64">
    <property type="entry name" value="HETEROKARYON INCOMPATIBILITY DOMAIN-CONTAINING PROTEIN"/>
    <property type="match status" value="1"/>
</dbReference>
<dbReference type="PANTHER" id="PTHR24148">
    <property type="entry name" value="ANKYRIN REPEAT DOMAIN-CONTAINING PROTEIN 39 HOMOLOG-RELATED"/>
    <property type="match status" value="1"/>
</dbReference>
<dbReference type="OrthoDB" id="6329284at2759"/>
<evidence type="ECO:0000313" key="2">
    <source>
        <dbReference type="EMBL" id="GBE85919.1"/>
    </source>
</evidence>
<gene>
    <name evidence="2" type="ORF">SCP_0804430</name>
</gene>
<sequence>MELRLLVETSEQSRKPSIIVDGRQWALTEPLDIHSEVLPQYTCISYVWGEGRTANPVHPTSIMSDRTLPSLAAAMCNHGSTAFWIDAFCVPVQGPQRSATLESMGFIYSRAACVIAVLSSRTFAAIGMISNWNPSQAFFERAILDDLEADAWIRSAWTFQEVINSRELLIVGEDGSQKLLKGIHFLNHLGHYISKYQDANGDLIIDWQLSNIMDTSALQVLSAMDRRVWVDNKNYFYSMIGVISSEPSTRSSNPTIETLSETFMGLCEAKGDYSFVYSAAERDDRPGFRWRPRCTVLPSVLSWHSSGESQPVRKDAQGIWLQKMMVLEQSPVGLAPRGGVMNWLHGPDLQERSEAEIADRTAVALTQMGFTGSLECISTAKGLFYPQHPLSSSSALRIQIGVATSLRWTYGAPGLLAFVAADAGPTLYIPGVFVGDIPDQGCEEELLLR</sequence>
<comment type="caution">
    <text evidence="2">The sequence shown here is derived from an EMBL/GenBank/DDBJ whole genome shotgun (WGS) entry which is preliminary data.</text>
</comment>
<evidence type="ECO:0000313" key="3">
    <source>
        <dbReference type="Proteomes" id="UP000287166"/>
    </source>
</evidence>
<dbReference type="Pfam" id="PF06985">
    <property type="entry name" value="HET"/>
    <property type="match status" value="1"/>
</dbReference>
<accession>A0A401GUQ4</accession>
<dbReference type="AlphaFoldDB" id="A0A401GUQ4"/>
<reference evidence="2 3" key="1">
    <citation type="journal article" date="2018" name="Sci. Rep.">
        <title>Genome sequence of the cauliflower mushroom Sparassis crispa (Hanabiratake) and its association with beneficial usage.</title>
        <authorList>
            <person name="Kiyama R."/>
            <person name="Furutani Y."/>
            <person name="Kawaguchi K."/>
            <person name="Nakanishi T."/>
        </authorList>
    </citation>
    <scope>NUCLEOTIDE SEQUENCE [LARGE SCALE GENOMIC DNA]</scope>
</reference>
<dbReference type="InterPro" id="IPR052895">
    <property type="entry name" value="HetReg/Transcr_Mod"/>
</dbReference>
<dbReference type="STRING" id="139825.A0A401GUQ4"/>